<evidence type="ECO:0000313" key="3">
    <source>
        <dbReference type="Proteomes" id="UP001172911"/>
    </source>
</evidence>
<keyword evidence="1" id="KW-0472">Membrane</keyword>
<dbReference type="AlphaFoldDB" id="A0AAW7ZEI9"/>
<reference evidence="2" key="1">
    <citation type="journal article" date="2023" name="J. Hazard. Mater.">
        <title>Anaerobic biodegradation of pyrene and benzo[a]pyrene by a new sulfate-reducing Desulforamulus aquiferis strain DSA.</title>
        <authorList>
            <person name="Zhang Z."/>
            <person name="Sun J."/>
            <person name="Gong X."/>
            <person name="Wang C."/>
            <person name="Wang H."/>
        </authorList>
    </citation>
    <scope>NUCLEOTIDE SEQUENCE</scope>
    <source>
        <strain evidence="2">DSA</strain>
    </source>
</reference>
<name>A0AAW7ZEI9_9FIRM</name>
<proteinExistence type="predicted"/>
<accession>A0AAW7ZEI9</accession>
<keyword evidence="1" id="KW-1133">Transmembrane helix</keyword>
<sequence>MNKIVEYFERPEVGKAVRYIFYASLVLLLIAELFIEKHPYFHWAAFPTFFAVYGFFACAVIIAVSKLLGKFWLQKGEDYYD</sequence>
<keyword evidence="3" id="KW-1185">Reference proteome</keyword>
<evidence type="ECO:0000256" key="1">
    <source>
        <dbReference type="SAM" id="Phobius"/>
    </source>
</evidence>
<gene>
    <name evidence="2" type="ORF">P6N53_11035</name>
</gene>
<dbReference type="RefSeq" id="WP_304543056.1">
    <property type="nucleotide sequence ID" value="NZ_JARPTC010000016.1"/>
</dbReference>
<reference evidence="2" key="2">
    <citation type="submission" date="2023-03" db="EMBL/GenBank/DDBJ databases">
        <authorList>
            <person name="Zhang Z."/>
        </authorList>
    </citation>
    <scope>NUCLEOTIDE SEQUENCE</scope>
    <source>
        <strain evidence="2">DSA</strain>
    </source>
</reference>
<dbReference type="Proteomes" id="UP001172911">
    <property type="component" value="Unassembled WGS sequence"/>
</dbReference>
<keyword evidence="1" id="KW-0812">Transmembrane</keyword>
<feature type="transmembrane region" description="Helical" evidence="1">
    <location>
        <begin position="16"/>
        <end position="35"/>
    </location>
</feature>
<dbReference type="EMBL" id="JARPTC010000016">
    <property type="protein sequence ID" value="MDO7787752.1"/>
    <property type="molecule type" value="Genomic_DNA"/>
</dbReference>
<protein>
    <submittedName>
        <fullName evidence="2">Uncharacterized protein</fullName>
    </submittedName>
</protein>
<organism evidence="2 3">
    <name type="scientific">Desulforamulus aquiferis</name>
    <dbReference type="NCBI Taxonomy" id="1397668"/>
    <lineage>
        <taxon>Bacteria</taxon>
        <taxon>Bacillati</taxon>
        <taxon>Bacillota</taxon>
        <taxon>Clostridia</taxon>
        <taxon>Eubacteriales</taxon>
        <taxon>Peptococcaceae</taxon>
        <taxon>Desulforamulus</taxon>
    </lineage>
</organism>
<comment type="caution">
    <text evidence="2">The sequence shown here is derived from an EMBL/GenBank/DDBJ whole genome shotgun (WGS) entry which is preliminary data.</text>
</comment>
<evidence type="ECO:0000313" key="2">
    <source>
        <dbReference type="EMBL" id="MDO7787752.1"/>
    </source>
</evidence>
<feature type="transmembrane region" description="Helical" evidence="1">
    <location>
        <begin position="41"/>
        <end position="64"/>
    </location>
</feature>